<evidence type="ECO:0000313" key="3">
    <source>
        <dbReference type="Proteomes" id="UP001153714"/>
    </source>
</evidence>
<reference evidence="2" key="1">
    <citation type="submission" date="2021-12" db="EMBL/GenBank/DDBJ databases">
        <authorList>
            <person name="King R."/>
        </authorList>
    </citation>
    <scope>NUCLEOTIDE SEQUENCE</scope>
</reference>
<dbReference type="SUPFAM" id="SSF53335">
    <property type="entry name" value="S-adenosyl-L-methionine-dependent methyltransferases"/>
    <property type="match status" value="3"/>
</dbReference>
<dbReference type="Proteomes" id="UP001153714">
    <property type="component" value="Chromosome 9"/>
</dbReference>
<protein>
    <submittedName>
        <fullName evidence="2">Uncharacterized protein</fullName>
    </submittedName>
</protein>
<keyword evidence="3" id="KW-1185">Reference proteome</keyword>
<dbReference type="PROSITE" id="PS50005">
    <property type="entry name" value="TPR"/>
    <property type="match status" value="1"/>
</dbReference>
<dbReference type="SUPFAM" id="SSF48452">
    <property type="entry name" value="TPR-like"/>
    <property type="match status" value="1"/>
</dbReference>
<keyword evidence="1" id="KW-0802">TPR repeat</keyword>
<evidence type="ECO:0000256" key="1">
    <source>
        <dbReference type="PROSITE-ProRule" id="PRU00339"/>
    </source>
</evidence>
<dbReference type="SMART" id="SM00028">
    <property type="entry name" value="TPR"/>
    <property type="match status" value="4"/>
</dbReference>
<dbReference type="InterPro" id="IPR029063">
    <property type="entry name" value="SAM-dependent_MTases_sf"/>
</dbReference>
<name>A0A9N9WMH7_9NEOP</name>
<accession>A0A9N9WMH7</accession>
<dbReference type="OrthoDB" id="5980806at2759"/>
<dbReference type="InterPro" id="IPR011990">
    <property type="entry name" value="TPR-like_helical_dom_sf"/>
</dbReference>
<organism evidence="2 3">
    <name type="scientific">Diatraea saccharalis</name>
    <name type="common">sugarcane borer</name>
    <dbReference type="NCBI Taxonomy" id="40085"/>
    <lineage>
        <taxon>Eukaryota</taxon>
        <taxon>Metazoa</taxon>
        <taxon>Ecdysozoa</taxon>
        <taxon>Arthropoda</taxon>
        <taxon>Hexapoda</taxon>
        <taxon>Insecta</taxon>
        <taxon>Pterygota</taxon>
        <taxon>Neoptera</taxon>
        <taxon>Endopterygota</taxon>
        <taxon>Lepidoptera</taxon>
        <taxon>Glossata</taxon>
        <taxon>Ditrysia</taxon>
        <taxon>Pyraloidea</taxon>
        <taxon>Crambidae</taxon>
        <taxon>Crambinae</taxon>
        <taxon>Diatraea</taxon>
    </lineage>
</organism>
<dbReference type="Gene3D" id="2.70.160.11">
    <property type="entry name" value="Hnrnp arginine n-methyltransferase1"/>
    <property type="match status" value="3"/>
</dbReference>
<sequence>MEYLEINEARRLTTQGEYRDAFNSYLTAIEKHPTVKIYIEYEFRVVLAKLMEALFKMPRHSFEMMYCLRYACRGPDSLRKSFKPRFGLQILFRLYNDKTRNAAYGSAMYMEIKPQYDRILDMDGGIGLSALIARGCKAQSTSAWERLLARDARALPYKGEYYVAGAKCKRIANKYRLHETVKKILNIPNSKVLCMLPEQKTFYKEDLNMYDDIKIMTDEHLVFDINFDRYDHVVAKNRKSYYDINLIAKEDGEIDVTVGWFKLYLTKYIELTNEPRTATVPCESRTKGWSQAVFPDFVPTKVNINQSTPIKFVLKEGKIAFQTEFSKQRISISPIRFLNDTVFMNAIIRCVPAACAYLQQIVDITDTDIIDFSPFPMFGLQMMLRGARSLLCHAWSLEDQNFIQSVFKANDVPLDKITVLCGDCWQQEFYKDQVYHVIFSTELLVRGDIDAHMWQTIQNLRISRLAPGGLLLPTGITVILQLATSDWLDINNKLLDDNIGFKMASHVNKYRKTQALELDLSVIKYEELSNPVLLSDYCNSNRSHIVSVTPLNDAECSAILCWYKLKLFEHDAEISTKREGCFIDTFAHLLNPPVPIFKGDDLNLIVVTESNGCSKCYLHNNFQMEYLEINEVRRLTAQGEYRDAFKSYLTAIEKHPTVKIYKEYEFRVVLAKLMEALFKMPRHSFEMMYCVRYALRAFPDNIVLMTDIGDIFYSYGMHAEALIHYEKALNLDSSLVNVEIKMNESKKMIFDRGLFRLYNDKTRNAAYGSAMYMEIKPQYDRILDMDGGIGLSALIARGCKAQSTSAWERLLARDARALPYKGEYYVAGAECKRIANKYRLHETVKKILNIPNSKVLCMLPEQKTFYKEDLNMYDDIKIMTDEHLVFDINFDRYDHVVAKNRKSYYDINLIAKEDGEIDVTVGWFKLYLTKYIELTNDPRTATVPCESRTKGWSQAVFPDFVPTKVDINQSTPIKFVLKEGKIAFQTEFSKQRISISPIRFLNDTVFMNAIIRCVPAACAYLQQIVDITDTDIIDFSPFPMFGLQMMLRGARSLLCHAWSLEDQNFIQSVFKANDVPLDKITVLCGDCWQQEFYKDQVYHVIFSTELLVRGDIDAHMWQTIQNLRISRLAPGGLLLPTGITVILQLATSDWLDINNKLLDDNIGFKMASHVNKYRKTQALELDLSVIKYEELSNPVLLSDYCNSNRSHIVSVTPLNDAECSAILCWYKLKLFEHDAEISTKREGCFIDTFTHLLNPPVPIFKGYDLNLIVVTESNGCSKCYLHNNFQMEYLEINEARRLTAQGEYRDAFKSYLTAIEKHPTVKIYKEYEFRVVLAKLMEALFKMPRHSFEMMYCVRYALRAFPDNIVLMTDIGDIFYSYGMHAEDLIHYEKALNLDSSLVNVEIKMNESKKMIFDRGLFRLYNDKTRNAAYGSAMYMEIKPQYDRILDMDGGIGLSALIARGCKAQSTVSFNSSPALTQLVQSIVLERQDDSITLVDHPIRDFIPSGIIARDARALPHKGEYYVAGAECKRIANKYRLHETVKKILNIPNSKVLCMLPEQKTFYKEDLNMYDDIKIMTDEHLVFDINFDRYDHVVAKNRKSYYDINLIAKEDGEIDVTVGWFKLYLTKYIELTNDPRTATVPCESRTKGWSQAVFPDFVPTKVNINQSTPIKFVLKEGKIAFQTEFSKQRISISPIRFLNDTVFMNAIIRCVPAACAYLQQIVDITDTDIIDFSPFPMFGLQMMLRGARSLLCHAWSLEDQNFIQSVFKANDVPLDKITVLCGDCWQQEFYKDQVYHVIFSTELLVRGDIDAHMWQTIQNLRISRLAPGGLLLPTGITVILQLATSDWLDINNKLLDDNIGFKMASHVNKYRKTQALELDLSVIKYEELSNPVLLSDYCNSNRSHIVSVTPLKDAECSAILCWYKLKLFEHDAEISTKREGCFIDSFAHLLNPPVPIFKGDDLNLIVVTE</sequence>
<dbReference type="EMBL" id="OU893340">
    <property type="protein sequence ID" value="CAG9796866.1"/>
    <property type="molecule type" value="Genomic_DNA"/>
</dbReference>
<evidence type="ECO:0000313" key="2">
    <source>
        <dbReference type="EMBL" id="CAG9796866.1"/>
    </source>
</evidence>
<proteinExistence type="predicted"/>
<dbReference type="InterPro" id="IPR019734">
    <property type="entry name" value="TPR_rpt"/>
</dbReference>
<feature type="repeat" description="TPR" evidence="1">
    <location>
        <begin position="702"/>
        <end position="735"/>
    </location>
</feature>
<gene>
    <name evidence="2" type="ORF">DIATSA_LOCUS14015</name>
</gene>
<dbReference type="Gene3D" id="1.25.40.10">
    <property type="entry name" value="Tetratricopeptide repeat domain"/>
    <property type="match status" value="2"/>
</dbReference>
<reference evidence="2" key="2">
    <citation type="submission" date="2022-10" db="EMBL/GenBank/DDBJ databases">
        <authorList>
            <consortium name="ENA_rothamsted_submissions"/>
            <consortium name="culmorum"/>
            <person name="King R."/>
        </authorList>
    </citation>
    <scope>NUCLEOTIDE SEQUENCE</scope>
</reference>